<proteinExistence type="predicted"/>
<name>A0A8J7Q6T8_9BACT</name>
<dbReference type="EMBL" id="JAFREP010000014">
    <property type="protein sequence ID" value="MBO1319740.1"/>
    <property type="molecule type" value="Genomic_DNA"/>
</dbReference>
<keyword evidence="2" id="KW-1185">Reference proteome</keyword>
<gene>
    <name evidence="1" type="ORF">J3U88_14790</name>
</gene>
<dbReference type="AlphaFoldDB" id="A0A8J7Q6T8"/>
<dbReference type="Proteomes" id="UP000664417">
    <property type="component" value="Unassembled WGS sequence"/>
</dbReference>
<evidence type="ECO:0000313" key="1">
    <source>
        <dbReference type="EMBL" id="MBO1319740.1"/>
    </source>
</evidence>
<reference evidence="1" key="1">
    <citation type="submission" date="2021-03" db="EMBL/GenBank/DDBJ databases">
        <authorList>
            <person name="Wang G."/>
        </authorList>
    </citation>
    <scope>NUCLEOTIDE SEQUENCE</scope>
    <source>
        <strain evidence="1">KCTC 12899</strain>
    </source>
</reference>
<dbReference type="RefSeq" id="WP_207859647.1">
    <property type="nucleotide sequence ID" value="NZ_JAFREP010000014.1"/>
</dbReference>
<sequence length="121" mass="13451">MAERLTQNPKIEHHLVLVQLLRKTLHGQSKRHRFLFTKSALQFGNVFLGKRKIGRGVQGDIGNTALKFKVEGTTFLDPTKFAPAVTIKRLVANPVEMKAPALATPKPSHSRLIGLRGFPFA</sequence>
<accession>A0A8J7Q6T8</accession>
<comment type="caution">
    <text evidence="1">The sequence shown here is derived from an EMBL/GenBank/DDBJ whole genome shotgun (WGS) entry which is preliminary data.</text>
</comment>
<organism evidence="1 2">
    <name type="scientific">Acanthopleuribacter pedis</name>
    <dbReference type="NCBI Taxonomy" id="442870"/>
    <lineage>
        <taxon>Bacteria</taxon>
        <taxon>Pseudomonadati</taxon>
        <taxon>Acidobacteriota</taxon>
        <taxon>Holophagae</taxon>
        <taxon>Acanthopleuribacterales</taxon>
        <taxon>Acanthopleuribacteraceae</taxon>
        <taxon>Acanthopleuribacter</taxon>
    </lineage>
</organism>
<protein>
    <submittedName>
        <fullName evidence="1">Uncharacterized protein</fullName>
    </submittedName>
</protein>
<evidence type="ECO:0000313" key="2">
    <source>
        <dbReference type="Proteomes" id="UP000664417"/>
    </source>
</evidence>